<evidence type="ECO:0000256" key="7">
    <source>
        <dbReference type="RuleBase" id="RU361113"/>
    </source>
</evidence>
<dbReference type="PANTHER" id="PTHR10981:SF0">
    <property type="entry name" value="BATTENIN"/>
    <property type="match status" value="1"/>
</dbReference>
<keyword evidence="5 7" id="KW-1133">Transmembrane helix</keyword>
<feature type="transmembrane region" description="Helical" evidence="7">
    <location>
        <begin position="153"/>
        <end position="173"/>
    </location>
</feature>
<evidence type="ECO:0000313" key="9">
    <source>
        <dbReference type="Proteomes" id="UP000034182"/>
    </source>
</evidence>
<keyword evidence="2" id="KW-0813">Transport</keyword>
<keyword evidence="7" id="KW-0926">Vacuole</keyword>
<comment type="caution">
    <text evidence="8">The sequence shown here is derived from an EMBL/GenBank/DDBJ whole genome shotgun (WGS) entry which is preliminary data.</text>
</comment>
<evidence type="ECO:0000256" key="3">
    <source>
        <dbReference type="ARBA" id="ARBA00022692"/>
    </source>
</evidence>
<feature type="transmembrane region" description="Helical" evidence="7">
    <location>
        <begin position="90"/>
        <end position="112"/>
    </location>
</feature>
<dbReference type="GO" id="GO:0006865">
    <property type="term" value="P:amino acid transport"/>
    <property type="evidence" value="ECO:0007669"/>
    <property type="project" value="UniProtKB-KW"/>
</dbReference>
<name>A0A0G2FYS9_9PEZI</name>
<dbReference type="AlphaFoldDB" id="A0A0G2FYS9"/>
<feature type="transmembrane region" description="Helical" evidence="7">
    <location>
        <begin position="124"/>
        <end position="147"/>
    </location>
</feature>
<feature type="transmembrane region" description="Helical" evidence="7">
    <location>
        <begin position="64"/>
        <end position="84"/>
    </location>
</feature>
<dbReference type="GO" id="GO:0051453">
    <property type="term" value="P:regulation of intracellular pH"/>
    <property type="evidence" value="ECO:0007669"/>
    <property type="project" value="TreeGrafter"/>
</dbReference>
<comment type="similarity">
    <text evidence="7">Belongs to the battenin family.</text>
</comment>
<reference evidence="8 9" key="2">
    <citation type="submission" date="2015-05" db="EMBL/GenBank/DDBJ databases">
        <title>Distinctive expansion of gene families associated with plant cell wall degradation and secondary metabolism in the genomes of grapevine trunk pathogens.</title>
        <authorList>
            <person name="Lawrence D.P."/>
            <person name="Travadon R."/>
            <person name="Rolshausen P.E."/>
            <person name="Baumgartner K."/>
        </authorList>
    </citation>
    <scope>NUCLEOTIDE SEQUENCE [LARGE SCALE GENOMIC DNA]</scope>
    <source>
        <strain evidence="8">DS831</strain>
    </source>
</reference>
<keyword evidence="6 7" id="KW-0472">Membrane</keyword>
<dbReference type="InterPro" id="IPR003492">
    <property type="entry name" value="Battenin_disease_Cln3"/>
</dbReference>
<evidence type="ECO:0000256" key="1">
    <source>
        <dbReference type="ARBA" id="ARBA00004127"/>
    </source>
</evidence>
<accession>A0A0G2FYS9</accession>
<dbReference type="PRINTS" id="PR01315">
    <property type="entry name" value="BATTENIN"/>
</dbReference>
<comment type="caution">
    <text evidence="7">Lacks conserved residue(s) required for the propagation of feature annotation.</text>
</comment>
<proteinExistence type="inferred from homology"/>
<dbReference type="GO" id="GO:0005774">
    <property type="term" value="C:vacuolar membrane"/>
    <property type="evidence" value="ECO:0007669"/>
    <property type="project" value="UniProtKB-SubCell"/>
</dbReference>
<dbReference type="GO" id="GO:0012505">
    <property type="term" value="C:endomembrane system"/>
    <property type="evidence" value="ECO:0007669"/>
    <property type="project" value="UniProtKB-SubCell"/>
</dbReference>
<organism evidence="8 9">
    <name type="scientific">Diplodia seriata</name>
    <dbReference type="NCBI Taxonomy" id="420778"/>
    <lineage>
        <taxon>Eukaryota</taxon>
        <taxon>Fungi</taxon>
        <taxon>Dikarya</taxon>
        <taxon>Ascomycota</taxon>
        <taxon>Pezizomycotina</taxon>
        <taxon>Dothideomycetes</taxon>
        <taxon>Dothideomycetes incertae sedis</taxon>
        <taxon>Botryosphaeriales</taxon>
        <taxon>Botryosphaeriaceae</taxon>
        <taxon>Diplodia</taxon>
    </lineage>
</organism>
<dbReference type="PANTHER" id="PTHR10981">
    <property type="entry name" value="BATTENIN"/>
    <property type="match status" value="1"/>
</dbReference>
<dbReference type="Pfam" id="PF02487">
    <property type="entry name" value="CLN3"/>
    <property type="match status" value="1"/>
</dbReference>
<evidence type="ECO:0000313" key="8">
    <source>
        <dbReference type="EMBL" id="KKY16898.1"/>
    </source>
</evidence>
<gene>
    <name evidence="8" type="ORF">UCDDS831_g06731</name>
</gene>
<dbReference type="Proteomes" id="UP000034182">
    <property type="component" value="Unassembled WGS sequence"/>
</dbReference>
<reference evidence="8 9" key="1">
    <citation type="submission" date="2015-03" db="EMBL/GenBank/DDBJ databases">
        <authorList>
            <person name="Morales-Cruz A."/>
            <person name="Amrine K.C."/>
            <person name="Cantu D."/>
        </authorList>
    </citation>
    <scope>NUCLEOTIDE SEQUENCE [LARGE SCALE GENOMIC DNA]</scope>
    <source>
        <strain evidence="8">DS831</strain>
    </source>
</reference>
<protein>
    <recommendedName>
        <fullName evidence="7">Protein BTN</fullName>
    </recommendedName>
</protein>
<evidence type="ECO:0000256" key="2">
    <source>
        <dbReference type="ARBA" id="ARBA00022448"/>
    </source>
</evidence>
<dbReference type="EMBL" id="LAQI01000162">
    <property type="protein sequence ID" value="KKY16898.1"/>
    <property type="molecule type" value="Genomic_DNA"/>
</dbReference>
<keyword evidence="4" id="KW-0029">Amino-acid transport</keyword>
<keyword evidence="3 7" id="KW-0812">Transmembrane</keyword>
<feature type="transmembrane region" description="Helical" evidence="7">
    <location>
        <begin position="32"/>
        <end position="52"/>
    </location>
</feature>
<evidence type="ECO:0000256" key="5">
    <source>
        <dbReference type="ARBA" id="ARBA00022989"/>
    </source>
</evidence>
<evidence type="ECO:0000256" key="6">
    <source>
        <dbReference type="ARBA" id="ARBA00023136"/>
    </source>
</evidence>
<evidence type="ECO:0000256" key="4">
    <source>
        <dbReference type="ARBA" id="ARBA00022970"/>
    </source>
</evidence>
<sequence>MLPMPGTPAASWAVYRAKLRAVFEGADPRVCAAFWLFGLINNVLYVIILSAAVDLVGPAVPKGVVLLADVIPSFITKLVAPYFIHQVPYAVRIFVFVGLSTAGMLLIALTPASRDGGAIGIRMLGIIFASLSSGGGELSFLGLTHYYGHFSLAAWGSGTGGAGLVGAGAHLVIP</sequence>
<comment type="subcellular location">
    <subcellularLocation>
        <location evidence="1">Endomembrane system</location>
        <topology evidence="1">Multi-pass membrane protein</topology>
    </subcellularLocation>
    <subcellularLocation>
        <location evidence="7">Vacuole membrane</location>
        <topology evidence="7">Multi-pass membrane protein</topology>
    </subcellularLocation>
</comment>